<comment type="caution">
    <text evidence="1">The sequence shown here is derived from an EMBL/GenBank/DDBJ whole genome shotgun (WGS) entry which is preliminary data.</text>
</comment>
<accession>A0ACC2U4F8</accession>
<evidence type="ECO:0000313" key="1">
    <source>
        <dbReference type="EMBL" id="KAJ9081909.1"/>
    </source>
</evidence>
<reference evidence="1" key="1">
    <citation type="submission" date="2022-04" db="EMBL/GenBank/DDBJ databases">
        <title>Genome of the entomopathogenic fungus Entomophthora muscae.</title>
        <authorList>
            <person name="Elya C."/>
            <person name="Lovett B.R."/>
            <person name="Lee E."/>
            <person name="Macias A.M."/>
            <person name="Hajek A.E."/>
            <person name="De Bivort B.L."/>
            <person name="Kasson M.T."/>
            <person name="De Fine Licht H.H."/>
            <person name="Stajich J.E."/>
        </authorList>
    </citation>
    <scope>NUCLEOTIDE SEQUENCE</scope>
    <source>
        <strain evidence="1">Berkeley</strain>
    </source>
</reference>
<protein>
    <submittedName>
        <fullName evidence="1">Uncharacterized protein</fullName>
    </submittedName>
</protein>
<evidence type="ECO:0000313" key="2">
    <source>
        <dbReference type="Proteomes" id="UP001165960"/>
    </source>
</evidence>
<organism evidence="1 2">
    <name type="scientific">Entomophthora muscae</name>
    <dbReference type="NCBI Taxonomy" id="34485"/>
    <lineage>
        <taxon>Eukaryota</taxon>
        <taxon>Fungi</taxon>
        <taxon>Fungi incertae sedis</taxon>
        <taxon>Zoopagomycota</taxon>
        <taxon>Entomophthoromycotina</taxon>
        <taxon>Entomophthoromycetes</taxon>
        <taxon>Entomophthorales</taxon>
        <taxon>Entomophthoraceae</taxon>
        <taxon>Entomophthora</taxon>
    </lineage>
</organism>
<sequence>MRFLSLITCVVGNEVYFDQILDHFSSNVSTTFQQRYYVNDVYYEKGGPAFIYIGGESAFNEKRLMDGMMADLAQEHRGVIYGLEHRYYGKSHPFPELSVANLKYLSSDQALEDLVYFASKESPHHPSKWFLIGGSYGGTLAAWGRQKYPRVFHGALASSAPVLAKADFYEFDEMVAKSLGNECHSSVNKLIAYLDDVYEQGDLGSIKKMFNCTKIQDDILFLSMAADVIANIVLHESQFPLGINEVCSQLNSVDSEKERLTIFLDIFSFVLERFGRSGHEFTYFDEIKSQIPTEHTYFRQWIYQACQEFGFWQTASKLPMRSKYLTFDWFNSFYCGSTFFNPAIGPPNTDLTNSKNKGKELNASNIMFTHGEKDPWSALSYTKGNSIIISNGSHCNDMYPEIYNSYSFSETKVRIKDTFRAWIGP</sequence>
<name>A0ACC2U4F8_9FUNG</name>
<gene>
    <name evidence="1" type="ORF">DSO57_1009900</name>
</gene>
<dbReference type="Proteomes" id="UP001165960">
    <property type="component" value="Unassembled WGS sequence"/>
</dbReference>
<dbReference type="EMBL" id="QTSX02001452">
    <property type="protein sequence ID" value="KAJ9081909.1"/>
    <property type="molecule type" value="Genomic_DNA"/>
</dbReference>
<keyword evidence="2" id="KW-1185">Reference proteome</keyword>
<proteinExistence type="predicted"/>